<evidence type="ECO:0000313" key="1">
    <source>
        <dbReference type="EMBL" id="KAJ8782205.1"/>
    </source>
</evidence>
<name>A0AB34GUP4_ESCRO</name>
<reference evidence="1 2" key="1">
    <citation type="submission" date="2022-11" db="EMBL/GenBank/DDBJ databases">
        <title>Whole genome sequence of Eschrichtius robustus ER-17-0199.</title>
        <authorList>
            <person name="Bruniche-Olsen A."/>
            <person name="Black A.N."/>
            <person name="Fields C.J."/>
            <person name="Walden K."/>
            <person name="Dewoody J.A."/>
        </authorList>
    </citation>
    <scope>NUCLEOTIDE SEQUENCE [LARGE SCALE GENOMIC DNA]</scope>
    <source>
        <strain evidence="1">ER-17-0199</strain>
        <tissue evidence="1">Blubber</tissue>
    </source>
</reference>
<evidence type="ECO:0000313" key="2">
    <source>
        <dbReference type="Proteomes" id="UP001159641"/>
    </source>
</evidence>
<gene>
    <name evidence="1" type="ORF">J1605_010397</name>
</gene>
<dbReference type="AlphaFoldDB" id="A0AB34GUP4"/>
<protein>
    <submittedName>
        <fullName evidence="1">Uncharacterized protein</fullName>
    </submittedName>
</protein>
<keyword evidence="2" id="KW-1185">Reference proteome</keyword>
<sequence>RPSRLPLLFSPSASFLCLQDQCGRWGGCPGGRGPAWEPSSLPGLQRG</sequence>
<proteinExistence type="predicted"/>
<organism evidence="1 2">
    <name type="scientific">Eschrichtius robustus</name>
    <name type="common">California gray whale</name>
    <name type="synonym">Eschrichtius gibbosus</name>
    <dbReference type="NCBI Taxonomy" id="9764"/>
    <lineage>
        <taxon>Eukaryota</taxon>
        <taxon>Metazoa</taxon>
        <taxon>Chordata</taxon>
        <taxon>Craniata</taxon>
        <taxon>Vertebrata</taxon>
        <taxon>Euteleostomi</taxon>
        <taxon>Mammalia</taxon>
        <taxon>Eutheria</taxon>
        <taxon>Laurasiatheria</taxon>
        <taxon>Artiodactyla</taxon>
        <taxon>Whippomorpha</taxon>
        <taxon>Cetacea</taxon>
        <taxon>Mysticeti</taxon>
        <taxon>Eschrichtiidae</taxon>
        <taxon>Eschrichtius</taxon>
    </lineage>
</organism>
<feature type="non-terminal residue" evidence="1">
    <location>
        <position position="1"/>
    </location>
</feature>
<accession>A0AB34GUP4</accession>
<dbReference type="EMBL" id="JAIQCJ010002123">
    <property type="protein sequence ID" value="KAJ8782205.1"/>
    <property type="molecule type" value="Genomic_DNA"/>
</dbReference>
<comment type="caution">
    <text evidence="1">The sequence shown here is derived from an EMBL/GenBank/DDBJ whole genome shotgun (WGS) entry which is preliminary data.</text>
</comment>
<dbReference type="Proteomes" id="UP001159641">
    <property type="component" value="Unassembled WGS sequence"/>
</dbReference>